<keyword evidence="3" id="KW-1185">Reference proteome</keyword>
<accession>A0A6P0UP85</accession>
<evidence type="ECO:0000313" key="2">
    <source>
        <dbReference type="EMBL" id="NER13649.1"/>
    </source>
</evidence>
<dbReference type="SMART" id="SM00698">
    <property type="entry name" value="MORN"/>
    <property type="match status" value="3"/>
</dbReference>
<dbReference type="AlphaFoldDB" id="A0A6P0UP85"/>
<organism evidence="2 3">
    <name type="scientific">Leptobacterium flavescens</name>
    <dbReference type="NCBI Taxonomy" id="472055"/>
    <lineage>
        <taxon>Bacteria</taxon>
        <taxon>Pseudomonadati</taxon>
        <taxon>Bacteroidota</taxon>
        <taxon>Flavobacteriia</taxon>
        <taxon>Flavobacteriales</taxon>
        <taxon>Flavobacteriaceae</taxon>
        <taxon>Leptobacterium</taxon>
    </lineage>
</organism>
<evidence type="ECO:0000256" key="1">
    <source>
        <dbReference type="ARBA" id="ARBA00022737"/>
    </source>
</evidence>
<protein>
    <recommendedName>
        <fullName evidence="4">Membrane-binding protein</fullName>
    </recommendedName>
</protein>
<dbReference type="PANTHER" id="PTHR43215">
    <property type="entry name" value="RADIAL SPOKE HEAD 1 HOMOLOG"/>
    <property type="match status" value="1"/>
</dbReference>
<reference evidence="2 3" key="1">
    <citation type="submission" date="2020-01" db="EMBL/GenBank/DDBJ databases">
        <title>Leptobacterium flavescens.</title>
        <authorList>
            <person name="Wang G."/>
        </authorList>
    </citation>
    <scope>NUCLEOTIDE SEQUENCE [LARGE SCALE GENOMIC DNA]</scope>
    <source>
        <strain evidence="2 3">KCTC 22160</strain>
    </source>
</reference>
<dbReference type="Gene3D" id="2.20.110.10">
    <property type="entry name" value="Histone H3 K4-specific methyltransferase SET7/9 N-terminal domain"/>
    <property type="match status" value="2"/>
</dbReference>
<name>A0A6P0UP85_9FLAO</name>
<comment type="caution">
    <text evidence="2">The sequence shown here is derived from an EMBL/GenBank/DDBJ whole genome shotgun (WGS) entry which is preliminary data.</text>
</comment>
<proteinExistence type="predicted"/>
<dbReference type="PANTHER" id="PTHR43215:SF14">
    <property type="entry name" value="RADIAL SPOKE HEAD 1 HOMOLOG"/>
    <property type="match status" value="1"/>
</dbReference>
<dbReference type="Proteomes" id="UP000468581">
    <property type="component" value="Unassembled WGS sequence"/>
</dbReference>
<dbReference type="EMBL" id="JAABOO010000002">
    <property type="protein sequence ID" value="NER13649.1"/>
    <property type="molecule type" value="Genomic_DNA"/>
</dbReference>
<dbReference type="GO" id="GO:0005829">
    <property type="term" value="C:cytosol"/>
    <property type="evidence" value="ECO:0007669"/>
    <property type="project" value="TreeGrafter"/>
</dbReference>
<evidence type="ECO:0008006" key="4">
    <source>
        <dbReference type="Google" id="ProtNLM"/>
    </source>
</evidence>
<dbReference type="Pfam" id="PF02493">
    <property type="entry name" value="MORN"/>
    <property type="match status" value="3"/>
</dbReference>
<dbReference type="SUPFAM" id="SSF82185">
    <property type="entry name" value="Histone H3 K4-specific methyltransferase SET7/9 N-terminal domain"/>
    <property type="match status" value="1"/>
</dbReference>
<keyword evidence="1" id="KW-0677">Repeat</keyword>
<dbReference type="InterPro" id="IPR003409">
    <property type="entry name" value="MORN"/>
</dbReference>
<sequence length="152" mass="17090">MKKILLLLILIAAGLNGVKAQEIRYIPAQKVRTLPDGWHKFVTNGVIFDVEVANGTLVKGNVKWIDNSSYSGSFSNNQISGRGTYTWANGDRYEGSFKNNERSGKGTMYWTNGTKFSGKWKYDKKNGKGKLWEADGMLKEGKWENDKMIAKS</sequence>
<dbReference type="RefSeq" id="WP_163606723.1">
    <property type="nucleotide sequence ID" value="NZ_JAABOO010000002.1"/>
</dbReference>
<evidence type="ECO:0000313" key="3">
    <source>
        <dbReference type="Proteomes" id="UP000468581"/>
    </source>
</evidence>
<gene>
    <name evidence="2" type="ORF">GWK08_09385</name>
</gene>